<dbReference type="VEuPathDB" id="FungiDB:SDRG_13418"/>
<protein>
    <submittedName>
        <fullName evidence="2">Uncharacterized protein</fullName>
    </submittedName>
</protein>
<dbReference type="OMA" id="QANEKFY"/>
<gene>
    <name evidence="2" type="ORF">SDRG_13418</name>
</gene>
<keyword evidence="1" id="KW-0812">Transmembrane</keyword>
<dbReference type="OrthoDB" id="201504at2759"/>
<sequence length="302" mass="32582">MSLLRQGAGAIVATAIAAAVALPTGLGLYAAVAFGINWTVVLLQAIPMQSETFFDLTGTLTFVIVSVVACVVHANAESSPVALARATLASGLVLIWSLRLGLFLFLRIHRTGTDDRFDVLKTKPVRFFSVWTLQGLWGFVTLLPTLLLHTSAVAQSAYVQTSDVVGITLWIIGFGIEVVADMQKNAFRDEYTGSAKFISTGLWRYSRHPNYFGEILLWIGLTLFCGAQLASTGDVLVACLSPLLVTLLLTKMSGIPLLEAKADAKWGASPAYQHYKRSTNVLIPWFPSSATATEKTPLTSSK</sequence>
<reference evidence="2 3" key="1">
    <citation type="submission" date="2012-04" db="EMBL/GenBank/DDBJ databases">
        <title>The Genome Sequence of Saprolegnia declina VS20.</title>
        <authorList>
            <consortium name="The Broad Institute Genome Sequencing Platform"/>
            <person name="Russ C."/>
            <person name="Nusbaum C."/>
            <person name="Tyler B."/>
            <person name="van West P."/>
            <person name="Dieguez-Uribeondo J."/>
            <person name="de Bruijn I."/>
            <person name="Tripathy S."/>
            <person name="Jiang R."/>
            <person name="Young S.K."/>
            <person name="Zeng Q."/>
            <person name="Gargeya S."/>
            <person name="Fitzgerald M."/>
            <person name="Haas B."/>
            <person name="Abouelleil A."/>
            <person name="Alvarado L."/>
            <person name="Arachchi H.M."/>
            <person name="Berlin A."/>
            <person name="Chapman S.B."/>
            <person name="Goldberg J."/>
            <person name="Griggs A."/>
            <person name="Gujja S."/>
            <person name="Hansen M."/>
            <person name="Howarth C."/>
            <person name="Imamovic A."/>
            <person name="Larimer J."/>
            <person name="McCowen C."/>
            <person name="Montmayeur A."/>
            <person name="Murphy C."/>
            <person name="Neiman D."/>
            <person name="Pearson M."/>
            <person name="Priest M."/>
            <person name="Roberts A."/>
            <person name="Saif S."/>
            <person name="Shea T."/>
            <person name="Sisk P."/>
            <person name="Sykes S."/>
            <person name="Wortman J."/>
            <person name="Nusbaum C."/>
            <person name="Birren B."/>
        </authorList>
    </citation>
    <scope>NUCLEOTIDE SEQUENCE [LARGE SCALE GENOMIC DNA]</scope>
    <source>
        <strain evidence="2 3">VS20</strain>
    </source>
</reference>
<dbReference type="InterPro" id="IPR010721">
    <property type="entry name" value="UstE-like"/>
</dbReference>
<dbReference type="RefSeq" id="XP_008617728.1">
    <property type="nucleotide sequence ID" value="XM_008619506.1"/>
</dbReference>
<keyword evidence="3" id="KW-1185">Reference proteome</keyword>
<feature type="transmembrane region" description="Helical" evidence="1">
    <location>
        <begin position="53"/>
        <end position="74"/>
    </location>
</feature>
<dbReference type="InParanoid" id="T0Q2Z3"/>
<dbReference type="PANTHER" id="PTHR32251:SF17">
    <property type="entry name" value="STEROID 5-ALPHA REDUCTASE C-TERMINAL DOMAIN-CONTAINING PROTEIN"/>
    <property type="match status" value="1"/>
</dbReference>
<proteinExistence type="predicted"/>
<name>T0Q2Z3_SAPDV</name>
<dbReference type="GO" id="GO:0016020">
    <property type="term" value="C:membrane"/>
    <property type="evidence" value="ECO:0007669"/>
    <property type="project" value="TreeGrafter"/>
</dbReference>
<dbReference type="PANTHER" id="PTHR32251">
    <property type="entry name" value="3-OXO-5-ALPHA-STEROID 4-DEHYDROGENASE"/>
    <property type="match status" value="1"/>
</dbReference>
<organism evidence="2 3">
    <name type="scientific">Saprolegnia diclina (strain VS20)</name>
    <dbReference type="NCBI Taxonomy" id="1156394"/>
    <lineage>
        <taxon>Eukaryota</taxon>
        <taxon>Sar</taxon>
        <taxon>Stramenopiles</taxon>
        <taxon>Oomycota</taxon>
        <taxon>Saprolegniomycetes</taxon>
        <taxon>Saprolegniales</taxon>
        <taxon>Saprolegniaceae</taxon>
        <taxon>Saprolegnia</taxon>
    </lineage>
</organism>
<dbReference type="GeneID" id="19954145"/>
<dbReference type="Pfam" id="PF06966">
    <property type="entry name" value="DUF1295"/>
    <property type="match status" value="1"/>
</dbReference>
<accession>T0Q2Z3</accession>
<feature type="transmembrane region" description="Helical" evidence="1">
    <location>
        <begin position="86"/>
        <end position="106"/>
    </location>
</feature>
<keyword evidence="1" id="KW-1133">Transmembrane helix</keyword>
<feature type="transmembrane region" description="Helical" evidence="1">
    <location>
        <begin position="235"/>
        <end position="258"/>
    </location>
</feature>
<evidence type="ECO:0000256" key="1">
    <source>
        <dbReference type="SAM" id="Phobius"/>
    </source>
</evidence>
<keyword evidence="1" id="KW-0472">Membrane</keyword>
<dbReference type="PROSITE" id="PS50244">
    <property type="entry name" value="S5A_REDUCTASE"/>
    <property type="match status" value="1"/>
</dbReference>
<dbReference type="eggNOG" id="KOG4650">
    <property type="taxonomic scope" value="Eukaryota"/>
</dbReference>
<feature type="transmembrane region" description="Helical" evidence="1">
    <location>
        <begin position="211"/>
        <end position="229"/>
    </location>
</feature>
<evidence type="ECO:0000313" key="3">
    <source>
        <dbReference type="Proteomes" id="UP000030762"/>
    </source>
</evidence>
<feature type="transmembrane region" description="Helical" evidence="1">
    <location>
        <begin position="159"/>
        <end position="180"/>
    </location>
</feature>
<dbReference type="Proteomes" id="UP000030762">
    <property type="component" value="Unassembled WGS sequence"/>
</dbReference>
<dbReference type="Gene3D" id="1.20.120.1630">
    <property type="match status" value="1"/>
</dbReference>
<dbReference type="EMBL" id="JH767190">
    <property type="protein sequence ID" value="EQC28911.1"/>
    <property type="molecule type" value="Genomic_DNA"/>
</dbReference>
<feature type="transmembrane region" description="Helical" evidence="1">
    <location>
        <begin position="127"/>
        <end position="147"/>
    </location>
</feature>
<evidence type="ECO:0000313" key="2">
    <source>
        <dbReference type="EMBL" id="EQC28911.1"/>
    </source>
</evidence>
<dbReference type="AlphaFoldDB" id="T0Q2Z3"/>